<sequence length="242" mass="27558">MIALKGDKKEDLYSQVVRNFNEKKNENSRLRAREISRALKKKVEEELQILEEQGVISKVVESDWASPLVVIPKADGSVRAQARWYQNNRPSWRLGIIIVKFGKLHYLVCLDGNSFTLKRHIDQLRYTRAYQNERIRETVAETPPAICEVGVDYAGPFSVTLGKSRGIKSQKTYVCIFICLATKTIHLELASNLSSEAFLAAFCRFVSRRGRCNDIHSDCGTNVIGAYRQLTDIMREAVESEK</sequence>
<dbReference type="Proteomes" id="UP000801492">
    <property type="component" value="Unassembled WGS sequence"/>
</dbReference>
<name>A0A8K0CYM2_IGNLU</name>
<dbReference type="InterPro" id="IPR012337">
    <property type="entry name" value="RNaseH-like_sf"/>
</dbReference>
<keyword evidence="2" id="KW-1185">Reference proteome</keyword>
<protein>
    <submittedName>
        <fullName evidence="1">Uncharacterized protein</fullName>
    </submittedName>
</protein>
<dbReference type="Gene3D" id="3.10.10.10">
    <property type="entry name" value="HIV Type 1 Reverse Transcriptase, subunit A, domain 1"/>
    <property type="match status" value="1"/>
</dbReference>
<evidence type="ECO:0000313" key="1">
    <source>
        <dbReference type="EMBL" id="KAF2892762.1"/>
    </source>
</evidence>
<reference evidence="1" key="1">
    <citation type="submission" date="2019-08" db="EMBL/GenBank/DDBJ databases">
        <title>The genome of the North American firefly Photinus pyralis.</title>
        <authorList>
            <consortium name="Photinus pyralis genome working group"/>
            <person name="Fallon T.R."/>
            <person name="Sander Lower S.E."/>
            <person name="Weng J.-K."/>
        </authorList>
    </citation>
    <scope>NUCLEOTIDE SEQUENCE</scope>
    <source>
        <strain evidence="1">TRF0915ILg1</strain>
        <tissue evidence="1">Whole body</tissue>
    </source>
</reference>
<dbReference type="GO" id="GO:0003676">
    <property type="term" value="F:nucleic acid binding"/>
    <property type="evidence" value="ECO:0007669"/>
    <property type="project" value="InterPro"/>
</dbReference>
<dbReference type="AlphaFoldDB" id="A0A8K0CYM2"/>
<evidence type="ECO:0000313" key="2">
    <source>
        <dbReference type="Proteomes" id="UP000801492"/>
    </source>
</evidence>
<dbReference type="SUPFAM" id="SSF56672">
    <property type="entry name" value="DNA/RNA polymerases"/>
    <property type="match status" value="1"/>
</dbReference>
<gene>
    <name evidence="1" type="ORF">ILUMI_13411</name>
</gene>
<dbReference type="SUPFAM" id="SSF53098">
    <property type="entry name" value="Ribonuclease H-like"/>
    <property type="match status" value="1"/>
</dbReference>
<dbReference type="EMBL" id="VTPC01008508">
    <property type="protein sequence ID" value="KAF2892762.1"/>
    <property type="molecule type" value="Genomic_DNA"/>
</dbReference>
<proteinExistence type="predicted"/>
<dbReference type="PANTHER" id="PTHR47331:SF1">
    <property type="entry name" value="GAG-LIKE PROTEIN"/>
    <property type="match status" value="1"/>
</dbReference>
<organism evidence="1 2">
    <name type="scientific">Ignelater luminosus</name>
    <name type="common">Cucubano</name>
    <name type="synonym">Pyrophorus luminosus</name>
    <dbReference type="NCBI Taxonomy" id="2038154"/>
    <lineage>
        <taxon>Eukaryota</taxon>
        <taxon>Metazoa</taxon>
        <taxon>Ecdysozoa</taxon>
        <taxon>Arthropoda</taxon>
        <taxon>Hexapoda</taxon>
        <taxon>Insecta</taxon>
        <taxon>Pterygota</taxon>
        <taxon>Neoptera</taxon>
        <taxon>Endopterygota</taxon>
        <taxon>Coleoptera</taxon>
        <taxon>Polyphaga</taxon>
        <taxon>Elateriformia</taxon>
        <taxon>Elateroidea</taxon>
        <taxon>Elateridae</taxon>
        <taxon>Agrypninae</taxon>
        <taxon>Pyrophorini</taxon>
        <taxon>Ignelater</taxon>
    </lineage>
</organism>
<dbReference type="GO" id="GO:0042575">
    <property type="term" value="C:DNA polymerase complex"/>
    <property type="evidence" value="ECO:0007669"/>
    <property type="project" value="UniProtKB-ARBA"/>
</dbReference>
<dbReference type="GO" id="GO:0071897">
    <property type="term" value="P:DNA biosynthetic process"/>
    <property type="evidence" value="ECO:0007669"/>
    <property type="project" value="UniProtKB-ARBA"/>
</dbReference>
<dbReference type="OrthoDB" id="6744092at2759"/>
<dbReference type="Gene3D" id="3.30.420.10">
    <property type="entry name" value="Ribonuclease H-like superfamily/Ribonuclease H"/>
    <property type="match status" value="1"/>
</dbReference>
<dbReference type="InterPro" id="IPR043502">
    <property type="entry name" value="DNA/RNA_pol_sf"/>
</dbReference>
<comment type="caution">
    <text evidence="1">The sequence shown here is derived from an EMBL/GenBank/DDBJ whole genome shotgun (WGS) entry which is preliminary data.</text>
</comment>
<dbReference type="InterPro" id="IPR036397">
    <property type="entry name" value="RNaseH_sf"/>
</dbReference>
<accession>A0A8K0CYM2</accession>
<dbReference type="PANTHER" id="PTHR47331">
    <property type="entry name" value="PHD-TYPE DOMAIN-CONTAINING PROTEIN"/>
    <property type="match status" value="1"/>
</dbReference>